<sequence>MLKSNEPGKIDTIKSVSLVLKNEQELTSVFSRQYLNIILISLNRSLLAALLIFEILNALGILHYPVSFHWIALIITTGAAWTLLEAVFFISRENHSPALSNAIMLAAVAALYADTLGQVYSLFDRIIWYDQVLHFFVGGVLCGTVSFLLIQSLEHRGIIHLRTLGIASFAWITTIFLGLIYEFGEYLLDSITGSNSFVSIDDTFNDLLLGVTGSLSILTILVVYFYYARSVKIRQIDSPFGESIKDNKDNLV</sequence>
<keyword evidence="1" id="KW-1133">Transmembrane helix</keyword>
<protein>
    <submittedName>
        <fullName evidence="2">Uncharacterized protein</fullName>
    </submittedName>
</protein>
<feature type="transmembrane region" description="Helical" evidence="1">
    <location>
        <begin position="207"/>
        <end position="227"/>
    </location>
</feature>
<evidence type="ECO:0000256" key="1">
    <source>
        <dbReference type="SAM" id="Phobius"/>
    </source>
</evidence>
<reference evidence="2 3" key="1">
    <citation type="journal article" date="2016" name="Nat. Commun.">
        <title>Thousands of microbial genomes shed light on interconnected biogeochemical processes in an aquifer system.</title>
        <authorList>
            <person name="Anantharaman K."/>
            <person name="Brown C.T."/>
            <person name="Hug L.A."/>
            <person name="Sharon I."/>
            <person name="Castelle C.J."/>
            <person name="Probst A.J."/>
            <person name="Thomas B.C."/>
            <person name="Singh A."/>
            <person name="Wilkins M.J."/>
            <person name="Karaoz U."/>
            <person name="Brodie E.L."/>
            <person name="Williams K.H."/>
            <person name="Hubbard S.S."/>
            <person name="Banfield J.F."/>
        </authorList>
    </citation>
    <scope>NUCLEOTIDE SEQUENCE [LARGE SCALE GENOMIC DNA]</scope>
</reference>
<organism evidence="2 3">
    <name type="scientific">Candidatus Portnoybacteria bacterium RBG_19FT_COMBO_36_7</name>
    <dbReference type="NCBI Taxonomy" id="1801992"/>
    <lineage>
        <taxon>Bacteria</taxon>
        <taxon>Candidatus Portnoyibacteriota</taxon>
    </lineage>
</organism>
<name>A0A1G2FAM0_9BACT</name>
<accession>A0A1G2FAM0</accession>
<evidence type="ECO:0000313" key="2">
    <source>
        <dbReference type="EMBL" id="OGZ34690.1"/>
    </source>
</evidence>
<gene>
    <name evidence="2" type="ORF">A2Y98_02745</name>
</gene>
<feature type="transmembrane region" description="Helical" evidence="1">
    <location>
        <begin position="46"/>
        <end position="64"/>
    </location>
</feature>
<dbReference type="Pfam" id="PF09997">
    <property type="entry name" value="DUF2238"/>
    <property type="match status" value="1"/>
</dbReference>
<dbReference type="STRING" id="1801992.A2Y98_02745"/>
<dbReference type="EMBL" id="MHMW01000002">
    <property type="protein sequence ID" value="OGZ34690.1"/>
    <property type="molecule type" value="Genomic_DNA"/>
</dbReference>
<feature type="transmembrane region" description="Helical" evidence="1">
    <location>
        <begin position="132"/>
        <end position="150"/>
    </location>
</feature>
<evidence type="ECO:0000313" key="3">
    <source>
        <dbReference type="Proteomes" id="UP000179099"/>
    </source>
</evidence>
<dbReference type="InterPro" id="IPR014509">
    <property type="entry name" value="YjdF-like"/>
</dbReference>
<keyword evidence="1" id="KW-0472">Membrane</keyword>
<dbReference type="AlphaFoldDB" id="A0A1G2FAM0"/>
<feature type="transmembrane region" description="Helical" evidence="1">
    <location>
        <begin position="102"/>
        <end position="120"/>
    </location>
</feature>
<feature type="transmembrane region" description="Helical" evidence="1">
    <location>
        <begin position="162"/>
        <end position="181"/>
    </location>
</feature>
<dbReference type="Proteomes" id="UP000179099">
    <property type="component" value="Unassembled WGS sequence"/>
</dbReference>
<comment type="caution">
    <text evidence="2">The sequence shown here is derived from an EMBL/GenBank/DDBJ whole genome shotgun (WGS) entry which is preliminary data.</text>
</comment>
<keyword evidence="1" id="KW-0812">Transmembrane</keyword>
<feature type="transmembrane region" description="Helical" evidence="1">
    <location>
        <begin position="70"/>
        <end position="90"/>
    </location>
</feature>
<proteinExistence type="predicted"/>